<organism evidence="1 2">
    <name type="scientific">Thalassorhabdus alkalitolerans</name>
    <dbReference type="NCBI Taxonomy" id="2282697"/>
    <lineage>
        <taxon>Bacteria</taxon>
        <taxon>Bacillati</taxon>
        <taxon>Bacillota</taxon>
        <taxon>Bacilli</taxon>
        <taxon>Bacillales</taxon>
        <taxon>Bacillaceae</taxon>
        <taxon>Thalassorhabdus</taxon>
    </lineage>
</organism>
<gene>
    <name evidence="1" type="ORF">ACFPU1_05725</name>
</gene>
<keyword evidence="2" id="KW-1185">Reference proteome</keyword>
<sequence length="113" mass="12408">MKIVVSTMAALLGILIILGFFVSTSLYAPEGVRVIIDHTNQTYVSPPCFEEAELTNNLQEVALEHAVTLGYEAEAECTSDSLVEEDVSLNLALLKEMGIVPTKWAEWPDHMAN</sequence>
<accession>A0ABW0YP69</accession>
<reference evidence="2" key="1">
    <citation type="journal article" date="2019" name="Int. J. Syst. Evol. Microbiol.">
        <title>The Global Catalogue of Microorganisms (GCM) 10K type strain sequencing project: providing services to taxonomists for standard genome sequencing and annotation.</title>
        <authorList>
            <consortium name="The Broad Institute Genomics Platform"/>
            <consortium name="The Broad Institute Genome Sequencing Center for Infectious Disease"/>
            <person name="Wu L."/>
            <person name="Ma J."/>
        </authorList>
    </citation>
    <scope>NUCLEOTIDE SEQUENCE [LARGE SCALE GENOMIC DNA]</scope>
    <source>
        <strain evidence="2">CECT 7184</strain>
    </source>
</reference>
<proteinExistence type="predicted"/>
<evidence type="ECO:0000313" key="2">
    <source>
        <dbReference type="Proteomes" id="UP001596142"/>
    </source>
</evidence>
<evidence type="ECO:0008006" key="3">
    <source>
        <dbReference type="Google" id="ProtNLM"/>
    </source>
</evidence>
<dbReference type="Proteomes" id="UP001596142">
    <property type="component" value="Unassembled WGS sequence"/>
</dbReference>
<dbReference type="RefSeq" id="WP_385939358.1">
    <property type="nucleotide sequence ID" value="NZ_JBHSOZ010000003.1"/>
</dbReference>
<comment type="caution">
    <text evidence="1">The sequence shown here is derived from an EMBL/GenBank/DDBJ whole genome shotgun (WGS) entry which is preliminary data.</text>
</comment>
<protein>
    <recommendedName>
        <fullName evidence="3">SCP domain-containing protein</fullName>
    </recommendedName>
</protein>
<dbReference type="EMBL" id="JBHSOZ010000003">
    <property type="protein sequence ID" value="MFC5712273.1"/>
    <property type="molecule type" value="Genomic_DNA"/>
</dbReference>
<name>A0ABW0YP69_9BACI</name>
<evidence type="ECO:0000313" key="1">
    <source>
        <dbReference type="EMBL" id="MFC5712273.1"/>
    </source>
</evidence>